<dbReference type="RefSeq" id="WP_061836853.1">
    <property type="nucleotide sequence ID" value="NZ_LUKE01000008.1"/>
</dbReference>
<organism evidence="2 3">
    <name type="scientific">Bdellovibrio bacteriovorus</name>
    <dbReference type="NCBI Taxonomy" id="959"/>
    <lineage>
        <taxon>Bacteria</taxon>
        <taxon>Pseudomonadati</taxon>
        <taxon>Bdellovibrionota</taxon>
        <taxon>Bdellovibrionia</taxon>
        <taxon>Bdellovibrionales</taxon>
        <taxon>Pseudobdellovibrionaceae</taxon>
        <taxon>Bdellovibrio</taxon>
    </lineage>
</organism>
<dbReference type="OrthoDB" id="9795618at2"/>
<feature type="domain" description="VOC" evidence="1">
    <location>
        <begin position="4"/>
        <end position="118"/>
    </location>
</feature>
<evidence type="ECO:0000313" key="2">
    <source>
        <dbReference type="EMBL" id="KYG60966.1"/>
    </source>
</evidence>
<comment type="caution">
    <text evidence="2">The sequence shown here is derived from an EMBL/GenBank/DDBJ whole genome shotgun (WGS) entry which is preliminary data.</text>
</comment>
<sequence>MSLLITSITLNTSQLQNMLVFYQIIGFQFTSTKVDKGSEMQRALHNGVEFTLYANKNVEASRVPSLQLGFKVTNLVETVEKIKAVPGAMCILDPTDMPDGFKAIVLDPDGHAIELIEI</sequence>
<dbReference type="Gene3D" id="3.10.180.10">
    <property type="entry name" value="2,3-Dihydroxybiphenyl 1,2-Dioxygenase, domain 1"/>
    <property type="match status" value="1"/>
</dbReference>
<reference evidence="2 3" key="1">
    <citation type="submission" date="2016-03" db="EMBL/GenBank/DDBJ databases">
        <authorList>
            <person name="Ploux O."/>
        </authorList>
    </citation>
    <scope>NUCLEOTIDE SEQUENCE [LARGE SCALE GENOMIC DNA]</scope>
    <source>
        <strain evidence="2 3">R0</strain>
    </source>
</reference>
<accession>A0A150WDA5</accession>
<name>A0A150WDA5_BDEBC</name>
<dbReference type="InterPro" id="IPR037523">
    <property type="entry name" value="VOC_core"/>
</dbReference>
<gene>
    <name evidence="2" type="ORF">AZI86_18790</name>
</gene>
<keyword evidence="3" id="KW-1185">Reference proteome</keyword>
<dbReference type="Proteomes" id="UP000075320">
    <property type="component" value="Unassembled WGS sequence"/>
</dbReference>
<dbReference type="AlphaFoldDB" id="A0A150WDA5"/>
<dbReference type="SUPFAM" id="SSF54593">
    <property type="entry name" value="Glyoxalase/Bleomycin resistance protein/Dihydroxybiphenyl dioxygenase"/>
    <property type="match status" value="1"/>
</dbReference>
<protein>
    <submittedName>
        <fullName evidence="2">Lactoylglutathione lyase</fullName>
    </submittedName>
</protein>
<dbReference type="PROSITE" id="PS51819">
    <property type="entry name" value="VOC"/>
    <property type="match status" value="1"/>
</dbReference>
<dbReference type="GO" id="GO:0016829">
    <property type="term" value="F:lyase activity"/>
    <property type="evidence" value="ECO:0007669"/>
    <property type="project" value="UniProtKB-KW"/>
</dbReference>
<dbReference type="InterPro" id="IPR049565">
    <property type="entry name" value="Bd2520-like_N"/>
</dbReference>
<evidence type="ECO:0000313" key="3">
    <source>
        <dbReference type="Proteomes" id="UP000075320"/>
    </source>
</evidence>
<keyword evidence="2" id="KW-0456">Lyase</keyword>
<dbReference type="Pfam" id="PF21596">
    <property type="entry name" value="Bd2520-like_N"/>
    <property type="match status" value="1"/>
</dbReference>
<proteinExistence type="predicted"/>
<evidence type="ECO:0000259" key="1">
    <source>
        <dbReference type="PROSITE" id="PS51819"/>
    </source>
</evidence>
<dbReference type="EMBL" id="LUKE01000008">
    <property type="protein sequence ID" value="KYG60966.1"/>
    <property type="molecule type" value="Genomic_DNA"/>
</dbReference>
<dbReference type="InterPro" id="IPR029068">
    <property type="entry name" value="Glyas_Bleomycin-R_OHBP_Dase"/>
</dbReference>